<accession>A0A9W8XKG5</accession>
<feature type="transmembrane region" description="Helical" evidence="5">
    <location>
        <begin position="116"/>
        <end position="137"/>
    </location>
</feature>
<dbReference type="Gene3D" id="1.20.1250.20">
    <property type="entry name" value="MFS general substrate transporter like domains"/>
    <property type="match status" value="1"/>
</dbReference>
<dbReference type="GO" id="GO:0016020">
    <property type="term" value="C:membrane"/>
    <property type="evidence" value="ECO:0007669"/>
    <property type="project" value="UniProtKB-SubCell"/>
</dbReference>
<evidence type="ECO:0000256" key="4">
    <source>
        <dbReference type="ARBA" id="ARBA00023136"/>
    </source>
</evidence>
<evidence type="ECO:0000256" key="2">
    <source>
        <dbReference type="ARBA" id="ARBA00022692"/>
    </source>
</evidence>
<dbReference type="InterPro" id="IPR050360">
    <property type="entry name" value="MFS_Sugar_Transporters"/>
</dbReference>
<keyword evidence="2 5" id="KW-0812">Transmembrane</keyword>
<dbReference type="PROSITE" id="PS00216">
    <property type="entry name" value="SUGAR_TRANSPORT_1"/>
    <property type="match status" value="1"/>
</dbReference>
<dbReference type="OrthoDB" id="3943469at2759"/>
<name>A0A9W8XKG5_9PLEO</name>
<reference evidence="6" key="1">
    <citation type="submission" date="2022-10" db="EMBL/GenBank/DDBJ databases">
        <title>Tapping the CABI collections for fungal endophytes: first genome assemblies for Collariella, Neodidymelliopsis, Ascochyta clinopodiicola, Didymella pomorum, Didymosphaeria variabile, Neocosmospora piperis and Neocucurbitaria cava.</title>
        <authorList>
            <person name="Hill R."/>
        </authorList>
    </citation>
    <scope>NUCLEOTIDE SEQUENCE</scope>
    <source>
        <strain evidence="6">IMI 356815</strain>
    </source>
</reference>
<dbReference type="InterPro" id="IPR005829">
    <property type="entry name" value="Sugar_transporter_CS"/>
</dbReference>
<dbReference type="PANTHER" id="PTHR48022:SF2">
    <property type="entry name" value="PLASTIDIC GLUCOSE TRANSPORTER 4"/>
    <property type="match status" value="1"/>
</dbReference>
<comment type="caution">
    <text evidence="6">The sequence shown here is derived from an EMBL/GenBank/DDBJ whole genome shotgun (WGS) entry which is preliminary data.</text>
</comment>
<proteinExistence type="predicted"/>
<dbReference type="EMBL" id="JAPEUX010000004">
    <property type="protein sequence ID" value="KAJ4353246.1"/>
    <property type="molecule type" value="Genomic_DNA"/>
</dbReference>
<feature type="transmembrane region" description="Helical" evidence="5">
    <location>
        <begin position="86"/>
        <end position="107"/>
    </location>
</feature>
<keyword evidence="3 5" id="KW-1133">Transmembrane helix</keyword>
<dbReference type="InterPro" id="IPR036259">
    <property type="entry name" value="MFS_trans_sf"/>
</dbReference>
<dbReference type="SUPFAM" id="SSF103473">
    <property type="entry name" value="MFS general substrate transporter"/>
    <property type="match status" value="1"/>
</dbReference>
<dbReference type="GO" id="GO:0005351">
    <property type="term" value="F:carbohydrate:proton symporter activity"/>
    <property type="evidence" value="ECO:0007669"/>
    <property type="project" value="TreeGrafter"/>
</dbReference>
<feature type="transmembrane region" description="Helical" evidence="5">
    <location>
        <begin position="143"/>
        <end position="164"/>
    </location>
</feature>
<comment type="subcellular location">
    <subcellularLocation>
        <location evidence="1">Membrane</location>
        <topology evidence="1">Multi-pass membrane protein</topology>
    </subcellularLocation>
</comment>
<feature type="transmembrane region" description="Helical" evidence="5">
    <location>
        <begin position="49"/>
        <end position="74"/>
    </location>
</feature>
<protein>
    <recommendedName>
        <fullName evidence="8">Major facilitator superfamily (MFS) profile domain-containing protein</fullName>
    </recommendedName>
</protein>
<dbReference type="AlphaFoldDB" id="A0A9W8XKG5"/>
<feature type="transmembrane region" description="Helical" evidence="5">
    <location>
        <begin position="176"/>
        <end position="193"/>
    </location>
</feature>
<dbReference type="InterPro" id="IPR005828">
    <property type="entry name" value="MFS_sugar_transport-like"/>
</dbReference>
<keyword evidence="7" id="KW-1185">Reference proteome</keyword>
<evidence type="ECO:0000313" key="7">
    <source>
        <dbReference type="Proteomes" id="UP001140513"/>
    </source>
</evidence>
<dbReference type="Pfam" id="PF00083">
    <property type="entry name" value="Sugar_tr"/>
    <property type="match status" value="2"/>
</dbReference>
<keyword evidence="4 5" id="KW-0472">Membrane</keyword>
<dbReference type="Proteomes" id="UP001140513">
    <property type="component" value="Unassembled WGS sequence"/>
</dbReference>
<gene>
    <name evidence="6" type="ORF">N0V89_004973</name>
</gene>
<dbReference type="GeneID" id="80908503"/>
<evidence type="ECO:0000256" key="5">
    <source>
        <dbReference type="SAM" id="Phobius"/>
    </source>
</evidence>
<evidence type="ECO:0000256" key="3">
    <source>
        <dbReference type="ARBA" id="ARBA00022989"/>
    </source>
</evidence>
<evidence type="ECO:0000256" key="1">
    <source>
        <dbReference type="ARBA" id="ARBA00004141"/>
    </source>
</evidence>
<evidence type="ECO:0000313" key="6">
    <source>
        <dbReference type="EMBL" id="KAJ4353246.1"/>
    </source>
</evidence>
<feature type="transmembrane region" description="Helical" evidence="5">
    <location>
        <begin position="199"/>
        <end position="219"/>
    </location>
</feature>
<dbReference type="RefSeq" id="XP_056071020.1">
    <property type="nucleotide sequence ID" value="XM_056213753.1"/>
</dbReference>
<organism evidence="6 7">
    <name type="scientific">Didymosphaeria variabile</name>
    <dbReference type="NCBI Taxonomy" id="1932322"/>
    <lineage>
        <taxon>Eukaryota</taxon>
        <taxon>Fungi</taxon>
        <taxon>Dikarya</taxon>
        <taxon>Ascomycota</taxon>
        <taxon>Pezizomycotina</taxon>
        <taxon>Dothideomycetes</taxon>
        <taxon>Pleosporomycetidae</taxon>
        <taxon>Pleosporales</taxon>
        <taxon>Massarineae</taxon>
        <taxon>Didymosphaeriaceae</taxon>
        <taxon>Didymosphaeria</taxon>
    </lineage>
</organism>
<dbReference type="PANTHER" id="PTHR48022">
    <property type="entry name" value="PLASTIDIC GLUCOSE TRANSPORTER 4"/>
    <property type="match status" value="1"/>
</dbReference>
<evidence type="ECO:0008006" key="8">
    <source>
        <dbReference type="Google" id="ProtNLM"/>
    </source>
</evidence>
<sequence>MKKFYGGDPSHDEMIREQINEIEATMEYEKQHEAAWMSLIQPRSNLRRLIQAILTMVFFQITGSNTLVYFFPVILGSSGITSTKTIFVVMACLTGVIFFCVITGGWLSDKMGRKKLLVVGTVLMDVALIALAVLSYFSETRQSTAYGYGSIAVVLVFQLASYNSWMILNYSMSLEILNYAFNFIGIYTIPIALEKISWKYYILLASWNVVIIMVVIFFFKETGGKKLEEVDAVIDGESLDRDASLDLQVTVVKTDKDKE</sequence>